<dbReference type="KEGG" id="ehx:EMIHUDRAFT_239016"/>
<dbReference type="RefSeq" id="XP_005771897.1">
    <property type="nucleotide sequence ID" value="XM_005771840.1"/>
</dbReference>
<evidence type="ECO:0000313" key="1">
    <source>
        <dbReference type="EnsemblProtists" id="EOD19468"/>
    </source>
</evidence>
<accession>A0A0D3J7I3</accession>
<dbReference type="GeneID" id="17269409"/>
<evidence type="ECO:0000313" key="2">
    <source>
        <dbReference type="Proteomes" id="UP000013827"/>
    </source>
</evidence>
<keyword evidence="2" id="KW-1185">Reference proteome</keyword>
<dbReference type="Proteomes" id="UP000013827">
    <property type="component" value="Unassembled WGS sequence"/>
</dbReference>
<reference evidence="1" key="2">
    <citation type="submission" date="2024-10" db="UniProtKB">
        <authorList>
            <consortium name="EnsemblProtists"/>
        </authorList>
    </citation>
    <scope>IDENTIFICATION</scope>
</reference>
<dbReference type="GeneID" id="17265170"/>
<dbReference type="PaxDb" id="2903-EOD19468"/>
<proteinExistence type="predicted"/>
<name>A0A0D3J7I3_EMIH1</name>
<dbReference type="EnsemblProtists" id="EOD19468">
    <property type="protein sequence ID" value="EOD19468"/>
    <property type="gene ID" value="EMIHUDRAFT_209016"/>
</dbReference>
<sequence length="120" mass="12448">MTKMTKATGKRVPGAHALLALAAATNTETNSNSLRSLKREAAEKARAARAARRQCTKAVRTGAAKRAMKRIAASTPDKPASAKDVLVAAALIEKRSRLELAKVSAAAAQGRVGSAAVLRS</sequence>
<organism evidence="1 2">
    <name type="scientific">Emiliania huxleyi (strain CCMP1516)</name>
    <dbReference type="NCBI Taxonomy" id="280463"/>
    <lineage>
        <taxon>Eukaryota</taxon>
        <taxon>Haptista</taxon>
        <taxon>Haptophyta</taxon>
        <taxon>Prymnesiophyceae</taxon>
        <taxon>Isochrysidales</taxon>
        <taxon>Noelaerhabdaceae</taxon>
        <taxon>Emiliania</taxon>
    </lineage>
</organism>
<dbReference type="KEGG" id="ehx:EMIHUDRAFT_209016"/>
<dbReference type="HOGENOM" id="CLU_2054100_0_0_1"/>
<dbReference type="RefSeq" id="XP_005776294.1">
    <property type="nucleotide sequence ID" value="XM_005776237.1"/>
</dbReference>
<protein>
    <submittedName>
        <fullName evidence="1">Uncharacterized protein</fullName>
    </submittedName>
</protein>
<dbReference type="AlphaFoldDB" id="A0A0D3J7I3"/>
<dbReference type="EnsemblProtists" id="EOD23865">
    <property type="protein sequence ID" value="EOD23865"/>
    <property type="gene ID" value="EMIHUDRAFT_239016"/>
</dbReference>
<reference evidence="2" key="1">
    <citation type="journal article" date="2013" name="Nature">
        <title>Pan genome of the phytoplankton Emiliania underpins its global distribution.</title>
        <authorList>
            <person name="Read B.A."/>
            <person name="Kegel J."/>
            <person name="Klute M.J."/>
            <person name="Kuo A."/>
            <person name="Lefebvre S.C."/>
            <person name="Maumus F."/>
            <person name="Mayer C."/>
            <person name="Miller J."/>
            <person name="Monier A."/>
            <person name="Salamov A."/>
            <person name="Young J."/>
            <person name="Aguilar M."/>
            <person name="Claverie J.M."/>
            <person name="Frickenhaus S."/>
            <person name="Gonzalez K."/>
            <person name="Herman E.K."/>
            <person name="Lin Y.C."/>
            <person name="Napier J."/>
            <person name="Ogata H."/>
            <person name="Sarno A.F."/>
            <person name="Shmutz J."/>
            <person name="Schroeder D."/>
            <person name="de Vargas C."/>
            <person name="Verret F."/>
            <person name="von Dassow P."/>
            <person name="Valentin K."/>
            <person name="Van de Peer Y."/>
            <person name="Wheeler G."/>
            <person name="Dacks J.B."/>
            <person name="Delwiche C.F."/>
            <person name="Dyhrman S.T."/>
            <person name="Glockner G."/>
            <person name="John U."/>
            <person name="Richards T."/>
            <person name="Worden A.Z."/>
            <person name="Zhang X."/>
            <person name="Grigoriev I.V."/>
            <person name="Allen A.E."/>
            <person name="Bidle K."/>
            <person name="Borodovsky M."/>
            <person name="Bowler C."/>
            <person name="Brownlee C."/>
            <person name="Cock J.M."/>
            <person name="Elias M."/>
            <person name="Gladyshev V.N."/>
            <person name="Groth M."/>
            <person name="Guda C."/>
            <person name="Hadaegh A."/>
            <person name="Iglesias-Rodriguez M.D."/>
            <person name="Jenkins J."/>
            <person name="Jones B.M."/>
            <person name="Lawson T."/>
            <person name="Leese F."/>
            <person name="Lindquist E."/>
            <person name="Lobanov A."/>
            <person name="Lomsadze A."/>
            <person name="Malik S.B."/>
            <person name="Marsh M.E."/>
            <person name="Mackinder L."/>
            <person name="Mock T."/>
            <person name="Mueller-Roeber B."/>
            <person name="Pagarete A."/>
            <person name="Parker M."/>
            <person name="Probert I."/>
            <person name="Quesneville H."/>
            <person name="Raines C."/>
            <person name="Rensing S.A."/>
            <person name="Riano-Pachon D.M."/>
            <person name="Richier S."/>
            <person name="Rokitta S."/>
            <person name="Shiraiwa Y."/>
            <person name="Soanes D.M."/>
            <person name="van der Giezen M."/>
            <person name="Wahlund T.M."/>
            <person name="Williams B."/>
            <person name="Wilson W."/>
            <person name="Wolfe G."/>
            <person name="Wurch L.L."/>
        </authorList>
    </citation>
    <scope>NUCLEOTIDE SEQUENCE</scope>
</reference>